<reference evidence="3 4" key="1">
    <citation type="submission" date="2017-04" db="EMBL/GenBank/DDBJ databases">
        <title>Accumulation and expression of multiple antibiotic resistance genes in Arcobacter cryaerophilus that thrives in sewage.</title>
        <authorList>
            <person name="Millar J.A."/>
            <person name="Raghavan R."/>
        </authorList>
    </citation>
    <scope>NUCLEOTIDE SEQUENCE [LARGE SCALE GENOMIC DNA]</scope>
    <source>
        <strain evidence="3 4">AZT-1</strain>
    </source>
</reference>
<dbReference type="Gene3D" id="3.60.110.10">
    <property type="entry name" value="Carbon-nitrogen hydrolase"/>
    <property type="match status" value="1"/>
</dbReference>
<feature type="coiled-coil region" evidence="1">
    <location>
        <begin position="4"/>
        <end position="31"/>
    </location>
</feature>
<evidence type="ECO:0000313" key="4">
    <source>
        <dbReference type="Proteomes" id="UP000192599"/>
    </source>
</evidence>
<protein>
    <submittedName>
        <fullName evidence="3">Carbon-nitrogen hydrolase family protein</fullName>
    </submittedName>
</protein>
<accession>A0A1V9VDF6</accession>
<dbReference type="Pfam" id="PF00795">
    <property type="entry name" value="CN_hydrolase"/>
    <property type="match status" value="1"/>
</dbReference>
<dbReference type="PANTHER" id="PTHR47799:SF1">
    <property type="entry name" value="OMEGA-AMIDASE YAFV"/>
    <property type="match status" value="1"/>
</dbReference>
<dbReference type="GO" id="GO:0106008">
    <property type="term" value="F:2-oxoglutaramate amidase activity"/>
    <property type="evidence" value="ECO:0007669"/>
    <property type="project" value="TreeGrafter"/>
</dbReference>
<dbReference type="CDD" id="cd07197">
    <property type="entry name" value="nitrilase"/>
    <property type="match status" value="1"/>
</dbReference>
<dbReference type="InterPro" id="IPR003010">
    <property type="entry name" value="C-N_Hydrolase"/>
</dbReference>
<gene>
    <name evidence="3" type="ORF">AS859_01680</name>
</gene>
<name>A0A1V9VDF6_9BACT</name>
<dbReference type="EMBL" id="LNTC01000010">
    <property type="protein sequence ID" value="OQR42097.1"/>
    <property type="molecule type" value="Genomic_DNA"/>
</dbReference>
<dbReference type="AlphaFoldDB" id="A0A1V9VDF6"/>
<proteinExistence type="predicted"/>
<dbReference type="RefSeq" id="WP_081560327.1">
    <property type="nucleotide sequence ID" value="NZ_JAMXDQ010000002.1"/>
</dbReference>
<dbReference type="GO" id="GO:0050152">
    <property type="term" value="F:omega-amidase activity"/>
    <property type="evidence" value="ECO:0007669"/>
    <property type="project" value="TreeGrafter"/>
</dbReference>
<dbReference type="SUPFAM" id="SSF56317">
    <property type="entry name" value="Carbon-nitrogen hydrolase"/>
    <property type="match status" value="1"/>
</dbReference>
<sequence length="238" mass="27144">MNLISLQMKTCDNFEKNLENLKNLILSCKNESLILAPELALVGFAYDKMEEASIFSIKAIDDIKELSENKIIAITTIIKEDDKFYNRLFIFFNKNILHTQDKIKLFPLGDEDKYFTPSKDSNIKIIDINGLKIATLICFELRFPTLWEQIKGADIILNPAMWGIKRKEHYETISKALALVNQSFVIASNSANDNMAKGSAIISPFGNIIKDDNKTILEAKFDKDEILKVRKYIDIGLN</sequence>
<evidence type="ECO:0000313" key="3">
    <source>
        <dbReference type="EMBL" id="OQR42097.1"/>
    </source>
</evidence>
<dbReference type="InterPro" id="IPR036526">
    <property type="entry name" value="C-N_Hydrolase_sf"/>
</dbReference>
<dbReference type="InterPro" id="IPR052737">
    <property type="entry name" value="Omega-amidase_YafV"/>
</dbReference>
<evidence type="ECO:0000256" key="1">
    <source>
        <dbReference type="SAM" id="Coils"/>
    </source>
</evidence>
<keyword evidence="1" id="KW-0175">Coiled coil</keyword>
<evidence type="ECO:0000259" key="2">
    <source>
        <dbReference type="PROSITE" id="PS50263"/>
    </source>
</evidence>
<keyword evidence="3" id="KW-0378">Hydrolase</keyword>
<feature type="domain" description="CN hydrolase" evidence="2">
    <location>
        <begin position="1"/>
        <end position="235"/>
    </location>
</feature>
<dbReference type="PROSITE" id="PS50263">
    <property type="entry name" value="CN_HYDROLASE"/>
    <property type="match status" value="1"/>
</dbReference>
<dbReference type="Proteomes" id="UP000192599">
    <property type="component" value="Unassembled WGS sequence"/>
</dbReference>
<dbReference type="PANTHER" id="PTHR47799">
    <property type="entry name" value="OMEGA-AMIDASE YAFV"/>
    <property type="match status" value="1"/>
</dbReference>
<comment type="caution">
    <text evidence="3">The sequence shown here is derived from an EMBL/GenBank/DDBJ whole genome shotgun (WGS) entry which is preliminary data.</text>
</comment>
<organism evidence="3 4">
    <name type="scientific">Aliarcobacter cryaerophilus</name>
    <dbReference type="NCBI Taxonomy" id="28198"/>
    <lineage>
        <taxon>Bacteria</taxon>
        <taxon>Pseudomonadati</taxon>
        <taxon>Campylobacterota</taxon>
        <taxon>Epsilonproteobacteria</taxon>
        <taxon>Campylobacterales</taxon>
        <taxon>Arcobacteraceae</taxon>
        <taxon>Aliarcobacter</taxon>
    </lineage>
</organism>